<dbReference type="PANTHER" id="PTHR10073">
    <property type="entry name" value="DNA MISMATCH REPAIR PROTEIN MLH, PMS, MUTL"/>
    <property type="match status" value="1"/>
</dbReference>
<dbReference type="InterPro" id="IPR014790">
    <property type="entry name" value="MutL_C"/>
</dbReference>
<dbReference type="InterPro" id="IPR002099">
    <property type="entry name" value="MutL/Mlh/PMS"/>
</dbReference>
<dbReference type="InterPro" id="IPR042120">
    <property type="entry name" value="MutL_C_dimsub"/>
</dbReference>
<dbReference type="InterPro" id="IPR042121">
    <property type="entry name" value="MutL_C_regsub"/>
</dbReference>
<dbReference type="GO" id="GO:0004519">
    <property type="term" value="F:endonuclease activity"/>
    <property type="evidence" value="ECO:0007669"/>
    <property type="project" value="UniProtKB-KW"/>
</dbReference>
<gene>
    <name evidence="5 8" type="primary">mutL</name>
    <name evidence="8" type="ORF">OUO13_03260</name>
</gene>
<dbReference type="PROSITE" id="PS00058">
    <property type="entry name" value="DNA_MISMATCH_REPAIR_1"/>
    <property type="match status" value="1"/>
</dbReference>
<dbReference type="InterPro" id="IPR020568">
    <property type="entry name" value="Ribosomal_Su5_D2-typ_SF"/>
</dbReference>
<dbReference type="InterPro" id="IPR014721">
    <property type="entry name" value="Ribsml_uS5_D2-typ_fold_subgr"/>
</dbReference>
<dbReference type="Gene3D" id="3.30.1370.100">
    <property type="entry name" value="MutL, C-terminal domain, regulatory subdomain"/>
    <property type="match status" value="1"/>
</dbReference>
<reference evidence="8" key="1">
    <citation type="submission" date="2022-11" db="EMBL/GenBank/DDBJ databases">
        <title>Parathalassolutuus dongxingensis gen. nov., sp. nov., a novel member of family Oceanospirillaceae isolated from a coastal shrimp pond in Guangxi, China.</title>
        <authorList>
            <person name="Chen H."/>
        </authorList>
    </citation>
    <scope>NUCLEOTIDE SEQUENCE</scope>
    <source>
        <strain evidence="8">G-43</strain>
    </source>
</reference>
<evidence type="ECO:0000256" key="2">
    <source>
        <dbReference type="ARBA" id="ARBA00021975"/>
    </source>
</evidence>
<dbReference type="Gene3D" id="3.30.565.10">
    <property type="entry name" value="Histidine kinase-like ATPase, C-terminal domain"/>
    <property type="match status" value="1"/>
</dbReference>
<comment type="function">
    <text evidence="5">This protein is involved in the repair of mismatches in DNA. It is required for dam-dependent methyl-directed DNA mismatch repair. May act as a 'molecular matchmaker', a protein that promotes the formation of a stable complex between two or more DNA-binding proteins in an ATP-dependent manner without itself being part of a final effector complex.</text>
</comment>
<dbReference type="PANTHER" id="PTHR10073:SF12">
    <property type="entry name" value="DNA MISMATCH REPAIR PROTEIN MLH1"/>
    <property type="match status" value="1"/>
</dbReference>
<keyword evidence="3 5" id="KW-0227">DNA damage</keyword>
<dbReference type="SUPFAM" id="SSF118116">
    <property type="entry name" value="DNA mismatch repair protein MutL"/>
    <property type="match status" value="1"/>
</dbReference>
<evidence type="ECO:0000256" key="3">
    <source>
        <dbReference type="ARBA" id="ARBA00022763"/>
    </source>
</evidence>
<dbReference type="Pfam" id="PF13589">
    <property type="entry name" value="HATPase_c_3"/>
    <property type="match status" value="1"/>
</dbReference>
<protein>
    <recommendedName>
        <fullName evidence="2 5">DNA mismatch repair protein MutL</fullName>
    </recommendedName>
</protein>
<evidence type="ECO:0000256" key="5">
    <source>
        <dbReference type="HAMAP-Rule" id="MF_00149"/>
    </source>
</evidence>
<keyword evidence="8" id="KW-0540">Nuclease</keyword>
<dbReference type="InterPro" id="IPR037198">
    <property type="entry name" value="MutL_C_sf"/>
</dbReference>
<dbReference type="InterPro" id="IPR013507">
    <property type="entry name" value="DNA_mismatch_S5_2-like"/>
</dbReference>
<dbReference type="GO" id="GO:0032300">
    <property type="term" value="C:mismatch repair complex"/>
    <property type="evidence" value="ECO:0007669"/>
    <property type="project" value="InterPro"/>
</dbReference>
<dbReference type="Pfam" id="PF01119">
    <property type="entry name" value="DNA_mis_repair"/>
    <property type="match status" value="1"/>
</dbReference>
<feature type="domain" description="DNA mismatch repair protein S5" evidence="7">
    <location>
        <begin position="213"/>
        <end position="331"/>
    </location>
</feature>
<dbReference type="SUPFAM" id="SSF55874">
    <property type="entry name" value="ATPase domain of HSP90 chaperone/DNA topoisomerase II/histidine kinase"/>
    <property type="match status" value="1"/>
</dbReference>
<comment type="similarity">
    <text evidence="1 5">Belongs to the DNA mismatch repair MutL/HexB family.</text>
</comment>
<dbReference type="GO" id="GO:0016887">
    <property type="term" value="F:ATP hydrolysis activity"/>
    <property type="evidence" value="ECO:0007669"/>
    <property type="project" value="InterPro"/>
</dbReference>
<name>A0A9X3IQV5_9GAMM</name>
<dbReference type="SMART" id="SM00853">
    <property type="entry name" value="MutL_C"/>
    <property type="match status" value="1"/>
</dbReference>
<dbReference type="SUPFAM" id="SSF54211">
    <property type="entry name" value="Ribosomal protein S5 domain 2-like"/>
    <property type="match status" value="1"/>
</dbReference>
<dbReference type="GO" id="GO:0030983">
    <property type="term" value="F:mismatched DNA binding"/>
    <property type="evidence" value="ECO:0007669"/>
    <property type="project" value="InterPro"/>
</dbReference>
<accession>A0A9X3IQV5</accession>
<evidence type="ECO:0000313" key="8">
    <source>
        <dbReference type="EMBL" id="MCY0964191.1"/>
    </source>
</evidence>
<dbReference type="EMBL" id="JAPNOA010000016">
    <property type="protein sequence ID" value="MCY0964191.1"/>
    <property type="molecule type" value="Genomic_DNA"/>
</dbReference>
<keyword evidence="4 5" id="KW-0234">DNA repair</keyword>
<dbReference type="GO" id="GO:0005524">
    <property type="term" value="F:ATP binding"/>
    <property type="evidence" value="ECO:0007669"/>
    <property type="project" value="InterPro"/>
</dbReference>
<comment type="caution">
    <text evidence="8">The sequence shown here is derived from an EMBL/GenBank/DDBJ whole genome shotgun (WGS) entry which is preliminary data.</text>
</comment>
<dbReference type="InterPro" id="IPR020667">
    <property type="entry name" value="DNA_mismatch_repair_MutL"/>
</dbReference>
<keyword evidence="9" id="KW-1185">Reference proteome</keyword>
<keyword evidence="8" id="KW-0378">Hydrolase</keyword>
<dbReference type="Gene3D" id="3.30.1540.20">
    <property type="entry name" value="MutL, C-terminal domain, dimerisation subdomain"/>
    <property type="match status" value="1"/>
</dbReference>
<dbReference type="InterPro" id="IPR036890">
    <property type="entry name" value="HATPase_C_sf"/>
</dbReference>
<evidence type="ECO:0000259" key="6">
    <source>
        <dbReference type="SMART" id="SM00853"/>
    </source>
</evidence>
<dbReference type="GO" id="GO:0140664">
    <property type="term" value="F:ATP-dependent DNA damage sensor activity"/>
    <property type="evidence" value="ECO:0007669"/>
    <property type="project" value="InterPro"/>
</dbReference>
<dbReference type="NCBIfam" id="TIGR00585">
    <property type="entry name" value="mutl"/>
    <property type="match status" value="1"/>
</dbReference>
<dbReference type="NCBIfam" id="NF000949">
    <property type="entry name" value="PRK00095.1-2"/>
    <property type="match status" value="1"/>
</dbReference>
<evidence type="ECO:0000259" key="7">
    <source>
        <dbReference type="SMART" id="SM01340"/>
    </source>
</evidence>
<sequence length="680" mass="74234">MSKIHLLSPRLANQIAAGEVVERPANIVKELVENALDAGARRIEVDAEQGGVKLLRVRDDGCGIEQDDLALALSRHATSKITTLDDLEAVMTMGFRGEALASISSVSRLTLTSRFEQAEQAWQVTAEGRDMQTSVAPAAHPQGTTVEVRDLFFNTPARRKFLRTEKTEFGHLEEHLKKLALSRYDVAFTLRHNNRVIHQLRVADRGIEQERRVATLLSPDFIDHAIHVDTEAAGLQLKGWVALPTYSRSQTDMQYFYVNGRAVRDKLVVHAIRQAYRDVLYNGRHPAFVLYLELDPKLVDVNVHPTKHEVRFRDGRLVHDFLFRTLHQVLGNIRPQDQLAPASSSSLTAGVDSASAVGETRGFASGAVGNSEAANGLRLQTQAEPVRGIQAGEFRGQGGLPWQSSEPKPTPAAVAEQMNSYANLIRPLDSDTVPAAMAERPVLAGTAGFASPNDSVTSGNMATAVQTNTPVAFAGVAPAMPAGSADMPPLGFAIAQLHGIYILAENRQGLVLVDMHAAHERITYERLKAAVDRESVASQPLLVPQSMSVSEAEADAAEQYAAEFRALGVELARVGPESLLVRQIPVLLQQAPVTNLITDMLGDLIEHGSSDRILAHRNELLATMACHGSVRANRRLSVAEMNALLRDMEATERSGQCNHGRPTWTQLSMAELDKLFLRGR</sequence>
<proteinExistence type="inferred from homology"/>
<dbReference type="GO" id="GO:0006298">
    <property type="term" value="P:mismatch repair"/>
    <property type="evidence" value="ECO:0007669"/>
    <property type="project" value="UniProtKB-UniRule"/>
</dbReference>
<evidence type="ECO:0000313" key="9">
    <source>
        <dbReference type="Proteomes" id="UP001150830"/>
    </source>
</evidence>
<dbReference type="CDD" id="cd16926">
    <property type="entry name" value="HATPase_MutL-MLH-PMS-like"/>
    <property type="match status" value="1"/>
</dbReference>
<dbReference type="RefSeq" id="WP_283172409.1">
    <property type="nucleotide sequence ID" value="NZ_JAPNOA010000016.1"/>
</dbReference>
<feature type="domain" description="MutL C-terminal dimerisation" evidence="6">
    <location>
        <begin position="493"/>
        <end position="636"/>
    </location>
</feature>
<dbReference type="FunFam" id="3.30.565.10:FF:000003">
    <property type="entry name" value="DNA mismatch repair endonuclease MutL"/>
    <property type="match status" value="1"/>
</dbReference>
<dbReference type="HAMAP" id="MF_00149">
    <property type="entry name" value="DNA_mis_repair"/>
    <property type="match status" value="1"/>
</dbReference>
<dbReference type="InterPro" id="IPR014762">
    <property type="entry name" value="DNA_mismatch_repair_CS"/>
</dbReference>
<dbReference type="FunFam" id="3.30.230.10:FF:000013">
    <property type="entry name" value="DNA mismatch repair endonuclease MutL"/>
    <property type="match status" value="1"/>
</dbReference>
<dbReference type="CDD" id="cd03482">
    <property type="entry name" value="MutL_Trans_MutL"/>
    <property type="match status" value="1"/>
</dbReference>
<dbReference type="Proteomes" id="UP001150830">
    <property type="component" value="Unassembled WGS sequence"/>
</dbReference>
<dbReference type="Gene3D" id="3.30.230.10">
    <property type="match status" value="1"/>
</dbReference>
<dbReference type="SMART" id="SM01340">
    <property type="entry name" value="DNA_mis_repair"/>
    <property type="match status" value="1"/>
</dbReference>
<dbReference type="InterPro" id="IPR038973">
    <property type="entry name" value="MutL/Mlh/Pms-like"/>
</dbReference>
<dbReference type="AlphaFoldDB" id="A0A9X3IQV5"/>
<evidence type="ECO:0000256" key="4">
    <source>
        <dbReference type="ARBA" id="ARBA00023204"/>
    </source>
</evidence>
<keyword evidence="8" id="KW-0255">Endonuclease</keyword>
<evidence type="ECO:0000256" key="1">
    <source>
        <dbReference type="ARBA" id="ARBA00006082"/>
    </source>
</evidence>
<organism evidence="8 9">
    <name type="scientific">Parathalassolituus penaei</name>
    <dbReference type="NCBI Taxonomy" id="2997323"/>
    <lineage>
        <taxon>Bacteria</taxon>
        <taxon>Pseudomonadati</taxon>
        <taxon>Pseudomonadota</taxon>
        <taxon>Gammaproteobacteria</taxon>
        <taxon>Oceanospirillales</taxon>
        <taxon>Oceanospirillaceae</taxon>
        <taxon>Parathalassolituus</taxon>
    </lineage>
</organism>
<dbReference type="Pfam" id="PF08676">
    <property type="entry name" value="MutL_C"/>
    <property type="match status" value="1"/>
</dbReference>